<dbReference type="CDD" id="cd07984">
    <property type="entry name" value="LPLAT_LABLAT-like"/>
    <property type="match status" value="1"/>
</dbReference>
<dbReference type="InterPro" id="IPR014548">
    <property type="entry name" value="Ac_Trasf"/>
</dbReference>
<dbReference type="GO" id="GO:0005886">
    <property type="term" value="C:plasma membrane"/>
    <property type="evidence" value="ECO:0007669"/>
    <property type="project" value="UniProtKB-SubCell"/>
</dbReference>
<feature type="transmembrane region" description="Helical" evidence="7">
    <location>
        <begin position="33"/>
        <end position="52"/>
    </location>
</feature>
<evidence type="ECO:0000256" key="3">
    <source>
        <dbReference type="ARBA" id="ARBA00022519"/>
    </source>
</evidence>
<evidence type="ECO:0000256" key="1">
    <source>
        <dbReference type="ARBA" id="ARBA00004533"/>
    </source>
</evidence>
<dbReference type="RefSeq" id="WP_037025524.1">
    <property type="nucleotide sequence ID" value="NZ_CCSF01000001.1"/>
</dbReference>
<keyword evidence="7" id="KW-0812">Transmembrane</keyword>
<evidence type="ECO:0000256" key="5">
    <source>
        <dbReference type="ARBA" id="ARBA00023136"/>
    </source>
</evidence>
<name>A0A078LWD9_9PSED</name>
<dbReference type="InterPro" id="IPR004960">
    <property type="entry name" value="LipA_acyltrans"/>
</dbReference>
<keyword evidence="7" id="KW-1133">Transmembrane helix</keyword>
<keyword evidence="9" id="KW-1185">Reference proteome</keyword>
<dbReference type="OrthoDB" id="9808633at2"/>
<keyword evidence="5 7" id="KW-0472">Membrane</keyword>
<keyword evidence="3" id="KW-0997">Cell inner membrane</keyword>
<evidence type="ECO:0000313" key="9">
    <source>
        <dbReference type="Proteomes" id="UP000053902"/>
    </source>
</evidence>
<dbReference type="AlphaFoldDB" id="A0A078LWD9"/>
<evidence type="ECO:0000256" key="4">
    <source>
        <dbReference type="ARBA" id="ARBA00022679"/>
    </source>
</evidence>
<keyword evidence="6 8" id="KW-0012">Acyltransferase</keyword>
<dbReference type="Proteomes" id="UP000053902">
    <property type="component" value="Unassembled WGS sequence"/>
</dbReference>
<dbReference type="STRING" id="1499686.BN1079_02905"/>
<evidence type="ECO:0000256" key="7">
    <source>
        <dbReference type="SAM" id="Phobius"/>
    </source>
</evidence>
<protein>
    <submittedName>
        <fullName evidence="8">Lipid A biosynthesis (KDO)2-(Lauroyl)-lipid IVA acyltransferase</fullName>
    </submittedName>
</protein>
<keyword evidence="4 8" id="KW-0808">Transferase</keyword>
<sequence>MSRASPRGNHWANQRERGSFALMKLTVGVVRLLGRRAMTPLLYLIVLYFYLFGRNARDSAWNYQRNLASWSGRADLTPSSGSVYRQFMAFADALLDKVDVWGGRIRFDQLEVDDPHGIRPLIWNGGQRGQMLVGAHLGNLEVCRAMAEIGGKVKMNILVHTRHAERFNRLLEESGANNLRLFQVSELDTGVMLELSRRLDAGEWLAIAGDRVPLHGARTANADFLGQPAAFPQGPWLLAGLLECPVNLLFCLKHGPRYRIHLMPFAERIAWRRRERDAVVAQWVQRYADALAARCLEAPLQWFNFYPFWNTHDRRDT</sequence>
<dbReference type="HOGENOM" id="CLU_049421_2_1_6"/>
<accession>A0A078LWD9</accession>
<evidence type="ECO:0000256" key="2">
    <source>
        <dbReference type="ARBA" id="ARBA00022475"/>
    </source>
</evidence>
<evidence type="ECO:0000256" key="6">
    <source>
        <dbReference type="ARBA" id="ARBA00023315"/>
    </source>
</evidence>
<organism evidence="8 9">
    <name type="scientific">Pseudomonas saudiphocaensis</name>
    <dbReference type="NCBI Taxonomy" id="1499686"/>
    <lineage>
        <taxon>Bacteria</taxon>
        <taxon>Pseudomonadati</taxon>
        <taxon>Pseudomonadota</taxon>
        <taxon>Gammaproteobacteria</taxon>
        <taxon>Pseudomonadales</taxon>
        <taxon>Pseudomonadaceae</taxon>
        <taxon>Pseudomonas</taxon>
    </lineage>
</organism>
<evidence type="ECO:0000313" key="8">
    <source>
        <dbReference type="EMBL" id="CDZ95570.1"/>
    </source>
</evidence>
<dbReference type="EMBL" id="CCSF01000001">
    <property type="protein sequence ID" value="CDZ95570.1"/>
    <property type="molecule type" value="Genomic_DNA"/>
</dbReference>
<dbReference type="GO" id="GO:0016746">
    <property type="term" value="F:acyltransferase activity"/>
    <property type="evidence" value="ECO:0007669"/>
    <property type="project" value="UniProtKB-KW"/>
</dbReference>
<dbReference type="PANTHER" id="PTHR30606:SF9">
    <property type="entry name" value="LIPID A BIOSYNTHESIS LAUROYLTRANSFERASE"/>
    <property type="match status" value="1"/>
</dbReference>
<proteinExistence type="predicted"/>
<dbReference type="PANTHER" id="PTHR30606">
    <property type="entry name" value="LIPID A BIOSYNTHESIS LAUROYL ACYLTRANSFERASE"/>
    <property type="match status" value="1"/>
</dbReference>
<keyword evidence="2" id="KW-1003">Cell membrane</keyword>
<dbReference type="PIRSF" id="PIRSF028561">
    <property type="entry name" value="Ac_Trasf"/>
    <property type="match status" value="1"/>
</dbReference>
<dbReference type="Pfam" id="PF03279">
    <property type="entry name" value="Lip_A_acyltrans"/>
    <property type="match status" value="1"/>
</dbReference>
<comment type="subcellular location">
    <subcellularLocation>
        <location evidence="1">Cell inner membrane</location>
    </subcellularLocation>
</comment>
<reference evidence="8 9" key="1">
    <citation type="submission" date="2014-07" db="EMBL/GenBank/DDBJ databases">
        <authorList>
            <person name="Urmite Genomes Urmite Genomes"/>
        </authorList>
    </citation>
    <scope>NUCLEOTIDE SEQUENCE [LARGE SCALE GENOMIC DNA]</scope>
    <source>
        <strain evidence="8 9">20_BN</strain>
    </source>
</reference>
<dbReference type="GO" id="GO:0009247">
    <property type="term" value="P:glycolipid biosynthetic process"/>
    <property type="evidence" value="ECO:0007669"/>
    <property type="project" value="UniProtKB-ARBA"/>
</dbReference>
<gene>
    <name evidence="8" type="ORF">BN1079_02905</name>
</gene>
<dbReference type="eggNOG" id="COG4261">
    <property type="taxonomic scope" value="Bacteria"/>
</dbReference>